<dbReference type="SUPFAM" id="SSF160631">
    <property type="entry name" value="SMI1/KNR4-like"/>
    <property type="match status" value="1"/>
</dbReference>
<sequence>MTNDIEVISQFPALTAEEIIDIEKNLRNKFGYPAIPEDYKAFLGKTNGCLFEVHAEDDFVALALNLPFMQLASVAGIFGVWQPKYENLTGVHPEWPELFASNQNSKENFNVLPDQMMSFAYEDESSGSFFAMSVAEEDFGKIYYYHDDYLYTLFGRKRILESHGYCYYDRKIEGILKKQGVNVAEIEYLRAKGHFDSEEVISNVEGLSAECLFELKRTKFIPIAESLDDFISKLYLESC</sequence>
<accession>A0A9X2JRB4</accession>
<name>A0A9X2JRB4_9GAMM</name>
<comment type="caution">
    <text evidence="2">The sequence shown here is derived from an EMBL/GenBank/DDBJ whole genome shotgun (WGS) entry which is preliminary data.</text>
</comment>
<keyword evidence="3" id="KW-1185">Reference proteome</keyword>
<gene>
    <name evidence="2" type="ORF">NJR55_00405</name>
</gene>
<feature type="domain" description="Knr4/Smi1-like" evidence="1">
    <location>
        <begin position="14"/>
        <end position="151"/>
    </location>
</feature>
<dbReference type="AlphaFoldDB" id="A0A9X2JRB4"/>
<reference evidence="2" key="1">
    <citation type="submission" date="2022-06" db="EMBL/GenBank/DDBJ databases">
        <title>Idiomarina rhizosphaerae M1R2S28.</title>
        <authorList>
            <person name="Sun J.-Q."/>
            <person name="Li L.-F."/>
        </authorList>
    </citation>
    <scope>NUCLEOTIDE SEQUENCE</scope>
    <source>
        <strain evidence="2">M1R2S28</strain>
    </source>
</reference>
<dbReference type="RefSeq" id="WP_253616816.1">
    <property type="nucleotide sequence ID" value="NZ_JAMZDE010000001.1"/>
</dbReference>
<evidence type="ECO:0000313" key="2">
    <source>
        <dbReference type="EMBL" id="MCP1338039.1"/>
    </source>
</evidence>
<dbReference type="EMBL" id="JAMZDE010000001">
    <property type="protein sequence ID" value="MCP1338039.1"/>
    <property type="molecule type" value="Genomic_DNA"/>
</dbReference>
<protein>
    <submittedName>
        <fullName evidence="2">SMI1/KNR4 family protein</fullName>
    </submittedName>
</protein>
<dbReference type="Pfam" id="PF09346">
    <property type="entry name" value="SMI1_KNR4"/>
    <property type="match status" value="1"/>
</dbReference>
<organism evidence="2 3">
    <name type="scientific">Idiomarina rhizosphaerae</name>
    <dbReference type="NCBI Taxonomy" id="2961572"/>
    <lineage>
        <taxon>Bacteria</taxon>
        <taxon>Pseudomonadati</taxon>
        <taxon>Pseudomonadota</taxon>
        <taxon>Gammaproteobacteria</taxon>
        <taxon>Alteromonadales</taxon>
        <taxon>Idiomarinaceae</taxon>
        <taxon>Idiomarina</taxon>
    </lineage>
</organism>
<evidence type="ECO:0000313" key="3">
    <source>
        <dbReference type="Proteomes" id="UP001139474"/>
    </source>
</evidence>
<dbReference type="Gene3D" id="3.40.1580.10">
    <property type="entry name" value="SMI1/KNR4-like"/>
    <property type="match status" value="1"/>
</dbReference>
<dbReference type="Proteomes" id="UP001139474">
    <property type="component" value="Unassembled WGS sequence"/>
</dbReference>
<dbReference type="InterPro" id="IPR018958">
    <property type="entry name" value="Knr4/Smi1-like_dom"/>
</dbReference>
<proteinExistence type="predicted"/>
<evidence type="ECO:0000259" key="1">
    <source>
        <dbReference type="Pfam" id="PF09346"/>
    </source>
</evidence>
<dbReference type="InterPro" id="IPR037883">
    <property type="entry name" value="Knr4/Smi1-like_sf"/>
</dbReference>